<organism evidence="1 2">
    <name type="scientific">Panagrolaimus sp. JU765</name>
    <dbReference type="NCBI Taxonomy" id="591449"/>
    <lineage>
        <taxon>Eukaryota</taxon>
        <taxon>Metazoa</taxon>
        <taxon>Ecdysozoa</taxon>
        <taxon>Nematoda</taxon>
        <taxon>Chromadorea</taxon>
        <taxon>Rhabditida</taxon>
        <taxon>Tylenchina</taxon>
        <taxon>Panagrolaimomorpha</taxon>
        <taxon>Panagrolaimoidea</taxon>
        <taxon>Panagrolaimidae</taxon>
        <taxon>Panagrolaimus</taxon>
    </lineage>
</organism>
<proteinExistence type="predicted"/>
<name>A0AC34QQ83_9BILA</name>
<evidence type="ECO:0000313" key="1">
    <source>
        <dbReference type="Proteomes" id="UP000887576"/>
    </source>
</evidence>
<dbReference type="WBParaSite" id="JU765_v2.g18288.t1">
    <property type="protein sequence ID" value="JU765_v2.g18288.t1"/>
    <property type="gene ID" value="JU765_v2.g18288"/>
</dbReference>
<dbReference type="Proteomes" id="UP000887576">
    <property type="component" value="Unplaced"/>
</dbReference>
<sequence length="476" mass="54658">MCILLLINHNFRLGFDGFADEFGPKKRVNKSGFSSHFFVQLNSLPRLMGELNKKYQDYGYYGQELESSIGFNPYDYWPFRLMGELNKKYQDYGYYGQELESSIGFNPYDYWPFRLTFIIFGYATIVLPTYLLIVWIRRKYSENNIRFERNIILKFLKLFAIGTPEASYHFFMGFLQERIITVGYPKRDNVLVVEPFGDAQFLVLINRIVALILCLLFFIRDYKNQPVHVPPLYKHSFCSLSNTLSSWCQYEALKFVSFPVMTVCKASKLIPTMLMGRIVRNKKYSTRSYSTAIILVFGACLFFLSTHSTSKKESSITTISGIVLMAGYLAFDSFTPNWQKKLFDCKPQVSKTQMMLGVNAFSAVLCFASLLEQGTLLPSMSFALTHDGFTRDVFLLSLSGALGQVFIYAIIKQFGPEVLAVIMTLRQILSIVVSSIYFSHPLSIRGIFGLLLVFGAIFYSKFAEIHDRTNKRNPKS</sequence>
<accession>A0AC34QQ83</accession>
<evidence type="ECO:0000313" key="2">
    <source>
        <dbReference type="WBParaSite" id="JU765_v2.g18288.t1"/>
    </source>
</evidence>
<protein>
    <submittedName>
        <fullName evidence="2">Adenosine 3'-phospho 5'-phosphosulfate transporter 1</fullName>
    </submittedName>
</protein>
<reference evidence="2" key="1">
    <citation type="submission" date="2022-11" db="UniProtKB">
        <authorList>
            <consortium name="WormBaseParasite"/>
        </authorList>
    </citation>
    <scope>IDENTIFICATION</scope>
</reference>